<keyword evidence="2" id="KW-1185">Reference proteome</keyword>
<protein>
    <submittedName>
        <fullName evidence="1">Uncharacterized protein</fullName>
    </submittedName>
</protein>
<evidence type="ECO:0000313" key="2">
    <source>
        <dbReference type="Proteomes" id="UP001139035"/>
    </source>
</evidence>
<dbReference type="AlphaFoldDB" id="A0A9X1NZ94"/>
<gene>
    <name evidence="1" type="ORF">LZD57_00385</name>
</gene>
<dbReference type="RefSeq" id="WP_233717137.1">
    <property type="nucleotide sequence ID" value="NZ_JAJUWU010000001.1"/>
</dbReference>
<reference evidence="1" key="1">
    <citation type="submission" date="2022-01" db="EMBL/GenBank/DDBJ databases">
        <title>Jiella avicenniae sp. nov., a novel endophytic bacterium isolated from bark of Avicennia marina.</title>
        <authorList>
            <person name="Tuo L."/>
        </authorList>
    </citation>
    <scope>NUCLEOTIDE SEQUENCE</scope>
    <source>
        <strain evidence="1">CBK1P-4</strain>
    </source>
</reference>
<evidence type="ECO:0000313" key="1">
    <source>
        <dbReference type="EMBL" id="MCE7026433.1"/>
    </source>
</evidence>
<dbReference type="EMBL" id="JAJUWU010000001">
    <property type="protein sequence ID" value="MCE7026433.1"/>
    <property type="molecule type" value="Genomic_DNA"/>
</dbReference>
<dbReference type="Proteomes" id="UP001139035">
    <property type="component" value="Unassembled WGS sequence"/>
</dbReference>
<comment type="caution">
    <text evidence="1">The sequence shown here is derived from an EMBL/GenBank/DDBJ whole genome shotgun (WGS) entry which is preliminary data.</text>
</comment>
<proteinExistence type="predicted"/>
<sequence>MSEAVQPITRRGLFGHIAGAVVLTNAIAGTVAPSPMEALIRRHKALTEAYNAAADIEEIAMTEAATAAMRAAFAEQDAAFFDLLRHRPQTLEEAQRRFAYLIFDRCSPWNGCEATHDEAIALAHSMLPEADA</sequence>
<accession>A0A9X1NZ94</accession>
<name>A0A9X1NZ94_9HYPH</name>
<organism evidence="1 2">
    <name type="scientific">Jiella avicenniae</name>
    <dbReference type="NCBI Taxonomy" id="2907202"/>
    <lineage>
        <taxon>Bacteria</taxon>
        <taxon>Pseudomonadati</taxon>
        <taxon>Pseudomonadota</taxon>
        <taxon>Alphaproteobacteria</taxon>
        <taxon>Hyphomicrobiales</taxon>
        <taxon>Aurantimonadaceae</taxon>
        <taxon>Jiella</taxon>
    </lineage>
</organism>